<dbReference type="SMART" id="SM00382">
    <property type="entry name" value="AAA"/>
    <property type="match status" value="1"/>
</dbReference>
<sequence length="261" mass="27492">MRVHATGIDVALAGRTIVADAVLDAPPGAFVGLLGPNGSGKTTLLRAVYRALRPARGAVLLGDADVWSLTARQAARRAAVVMQDDPTDFEFTVREVVALGRVPHQGLLGRASDDDRRAVDDALARTGADHLAERPVSSLSGGERQRVYLARALAQDTPVLVLDEPTNHLDVTAQLELLELVRGLGVTVVAALHDLNLAAAYCDRIYVLRAGRVVASGPVAEVLTAAVISEVYGVRAALVTHPLTGQPAFLIAAPSRLEENS</sequence>
<gene>
    <name evidence="4" type="ORF">GCM10009539_29570</name>
</gene>
<keyword evidence="1" id="KW-0547">Nucleotide-binding</keyword>
<dbReference type="Pfam" id="PF00005">
    <property type="entry name" value="ABC_tran"/>
    <property type="match status" value="1"/>
</dbReference>
<evidence type="ECO:0000313" key="5">
    <source>
        <dbReference type="Proteomes" id="UP001500967"/>
    </source>
</evidence>
<keyword evidence="2 4" id="KW-0067">ATP-binding</keyword>
<reference evidence="5" key="1">
    <citation type="journal article" date="2019" name="Int. J. Syst. Evol. Microbiol.">
        <title>The Global Catalogue of Microorganisms (GCM) 10K type strain sequencing project: providing services to taxonomists for standard genome sequencing and annotation.</title>
        <authorList>
            <consortium name="The Broad Institute Genomics Platform"/>
            <consortium name="The Broad Institute Genome Sequencing Center for Infectious Disease"/>
            <person name="Wu L."/>
            <person name="Ma J."/>
        </authorList>
    </citation>
    <scope>NUCLEOTIDE SEQUENCE [LARGE SCALE GENOMIC DNA]</scope>
    <source>
        <strain evidence="5">JCM 10425</strain>
    </source>
</reference>
<dbReference type="PROSITE" id="PS50893">
    <property type="entry name" value="ABC_TRANSPORTER_2"/>
    <property type="match status" value="1"/>
</dbReference>
<accession>A0ABP3DTL8</accession>
<dbReference type="EMBL" id="BAAAGX010000010">
    <property type="protein sequence ID" value="GAA0242246.1"/>
    <property type="molecule type" value="Genomic_DNA"/>
</dbReference>
<name>A0ABP3DTL8_9ACTN</name>
<dbReference type="Gene3D" id="3.40.50.300">
    <property type="entry name" value="P-loop containing nucleotide triphosphate hydrolases"/>
    <property type="match status" value="1"/>
</dbReference>
<dbReference type="RefSeq" id="WP_344649379.1">
    <property type="nucleotide sequence ID" value="NZ_BAAAGX010000010.1"/>
</dbReference>
<evidence type="ECO:0000256" key="2">
    <source>
        <dbReference type="ARBA" id="ARBA00022840"/>
    </source>
</evidence>
<evidence type="ECO:0000259" key="3">
    <source>
        <dbReference type="PROSITE" id="PS50893"/>
    </source>
</evidence>
<dbReference type="Proteomes" id="UP001500967">
    <property type="component" value="Unassembled WGS sequence"/>
</dbReference>
<comment type="caution">
    <text evidence="4">The sequence shown here is derived from an EMBL/GenBank/DDBJ whole genome shotgun (WGS) entry which is preliminary data.</text>
</comment>
<keyword evidence="5" id="KW-1185">Reference proteome</keyword>
<organism evidence="4 5">
    <name type="scientific">Cryptosporangium japonicum</name>
    <dbReference type="NCBI Taxonomy" id="80872"/>
    <lineage>
        <taxon>Bacteria</taxon>
        <taxon>Bacillati</taxon>
        <taxon>Actinomycetota</taxon>
        <taxon>Actinomycetes</taxon>
        <taxon>Cryptosporangiales</taxon>
        <taxon>Cryptosporangiaceae</taxon>
        <taxon>Cryptosporangium</taxon>
    </lineage>
</organism>
<dbReference type="GO" id="GO:0005524">
    <property type="term" value="F:ATP binding"/>
    <property type="evidence" value="ECO:0007669"/>
    <property type="project" value="UniProtKB-KW"/>
</dbReference>
<evidence type="ECO:0000313" key="4">
    <source>
        <dbReference type="EMBL" id="GAA0242246.1"/>
    </source>
</evidence>
<proteinExistence type="predicted"/>
<dbReference type="PANTHER" id="PTHR42794:SF2">
    <property type="entry name" value="ABC TRANSPORTER ATP-BINDING PROTEIN"/>
    <property type="match status" value="1"/>
</dbReference>
<dbReference type="SUPFAM" id="SSF52540">
    <property type="entry name" value="P-loop containing nucleoside triphosphate hydrolases"/>
    <property type="match status" value="1"/>
</dbReference>
<dbReference type="InterPro" id="IPR027417">
    <property type="entry name" value="P-loop_NTPase"/>
</dbReference>
<evidence type="ECO:0000256" key="1">
    <source>
        <dbReference type="ARBA" id="ARBA00022741"/>
    </source>
</evidence>
<dbReference type="InterPro" id="IPR003593">
    <property type="entry name" value="AAA+_ATPase"/>
</dbReference>
<dbReference type="CDD" id="cd03214">
    <property type="entry name" value="ABC_Iron-Siderophores_B12_Hemin"/>
    <property type="match status" value="1"/>
</dbReference>
<dbReference type="InterPro" id="IPR003439">
    <property type="entry name" value="ABC_transporter-like_ATP-bd"/>
</dbReference>
<protein>
    <submittedName>
        <fullName evidence="4">ABC transporter ATP-binding protein</fullName>
    </submittedName>
</protein>
<feature type="domain" description="ABC transporter" evidence="3">
    <location>
        <begin position="3"/>
        <end position="235"/>
    </location>
</feature>
<dbReference type="PANTHER" id="PTHR42794">
    <property type="entry name" value="HEMIN IMPORT ATP-BINDING PROTEIN HMUV"/>
    <property type="match status" value="1"/>
</dbReference>